<feature type="transmembrane region" description="Helical" evidence="5">
    <location>
        <begin position="12"/>
        <end position="31"/>
    </location>
</feature>
<feature type="transmembrane region" description="Helical" evidence="5">
    <location>
        <begin position="158"/>
        <end position="177"/>
    </location>
</feature>
<protein>
    <submittedName>
        <fullName evidence="6">RTA1 like protein-domain-containing protein</fullName>
    </submittedName>
</protein>
<sequence>MPQKFREYAYDPSAGAAIVAIVCFCLTSALHTWQLARTRSWSFIPLTIGGYLEIIGYACRLVASYQSPNFTRSPFIVETVLILVAPAFFSASIYMLLGRIIRIVDGESRSIISRRWLTKIFVLGDVISLFLQAIGGVLITQKDADKIDHGKKIVDAGLFTQIASFGFFVVTATAFHIRLTLNPTAASLTKNNPWRKHLYALYVTSILILVRCIVRVVEYLQGVSGYIMTHEVFIYVFDFLLMFIVMVIFNIIHPSEIYAILRGGGKVSKYCRTKQYDIAMLERRELETVETGQAWESNALR</sequence>
<feature type="transmembrane region" description="Helical" evidence="5">
    <location>
        <begin position="198"/>
        <end position="220"/>
    </location>
</feature>
<evidence type="ECO:0000256" key="3">
    <source>
        <dbReference type="ARBA" id="ARBA00022989"/>
    </source>
</evidence>
<dbReference type="PANTHER" id="PTHR31465">
    <property type="entry name" value="PROTEIN RTA1-RELATED"/>
    <property type="match status" value="1"/>
</dbReference>
<organism evidence="6 7">
    <name type="scientific">Byssochlamys spectabilis</name>
    <name type="common">Paecilomyces variotii</name>
    <dbReference type="NCBI Taxonomy" id="264951"/>
    <lineage>
        <taxon>Eukaryota</taxon>
        <taxon>Fungi</taxon>
        <taxon>Dikarya</taxon>
        <taxon>Ascomycota</taxon>
        <taxon>Pezizomycotina</taxon>
        <taxon>Eurotiomycetes</taxon>
        <taxon>Eurotiomycetidae</taxon>
        <taxon>Eurotiales</taxon>
        <taxon>Thermoascaceae</taxon>
        <taxon>Paecilomyces</taxon>
    </lineage>
</organism>
<evidence type="ECO:0000313" key="7">
    <source>
        <dbReference type="Proteomes" id="UP000283841"/>
    </source>
</evidence>
<dbReference type="EMBL" id="RCNU01000004">
    <property type="protein sequence ID" value="RWQ96124.1"/>
    <property type="molecule type" value="Genomic_DNA"/>
</dbReference>
<dbReference type="GO" id="GO:0016020">
    <property type="term" value="C:membrane"/>
    <property type="evidence" value="ECO:0007669"/>
    <property type="project" value="UniProtKB-SubCell"/>
</dbReference>
<evidence type="ECO:0000256" key="1">
    <source>
        <dbReference type="ARBA" id="ARBA00004141"/>
    </source>
</evidence>
<dbReference type="RefSeq" id="XP_028485769.1">
    <property type="nucleotide sequence ID" value="XM_028626418.1"/>
</dbReference>
<evidence type="ECO:0000256" key="5">
    <source>
        <dbReference type="SAM" id="Phobius"/>
    </source>
</evidence>
<evidence type="ECO:0000256" key="2">
    <source>
        <dbReference type="ARBA" id="ARBA00022692"/>
    </source>
</evidence>
<dbReference type="AlphaFoldDB" id="A0A443HWL1"/>
<keyword evidence="4 5" id="KW-0472">Membrane</keyword>
<dbReference type="Proteomes" id="UP000283841">
    <property type="component" value="Unassembled WGS sequence"/>
</dbReference>
<reference evidence="6 7" key="1">
    <citation type="journal article" date="2018" name="Front. Microbiol.">
        <title>Genomic and genetic insights into a cosmopolitan fungus, Paecilomyces variotii (Eurotiales).</title>
        <authorList>
            <person name="Urquhart A.S."/>
            <person name="Mondo S.J."/>
            <person name="Makela M.R."/>
            <person name="Hane J.K."/>
            <person name="Wiebenga A."/>
            <person name="He G."/>
            <person name="Mihaltcheva S."/>
            <person name="Pangilinan J."/>
            <person name="Lipzen A."/>
            <person name="Barry K."/>
            <person name="de Vries R.P."/>
            <person name="Grigoriev I.V."/>
            <person name="Idnurm A."/>
        </authorList>
    </citation>
    <scope>NUCLEOTIDE SEQUENCE [LARGE SCALE GENOMIC DNA]</scope>
    <source>
        <strain evidence="6 7">CBS 101075</strain>
    </source>
</reference>
<accession>A0A443HWL1</accession>
<evidence type="ECO:0000256" key="4">
    <source>
        <dbReference type="ARBA" id="ARBA00023136"/>
    </source>
</evidence>
<keyword evidence="3 5" id="KW-1133">Transmembrane helix</keyword>
<feature type="transmembrane region" description="Helical" evidence="5">
    <location>
        <begin position="75"/>
        <end position="97"/>
    </location>
</feature>
<gene>
    <name evidence="6" type="ORF">C8Q69DRAFT_233372</name>
</gene>
<dbReference type="Pfam" id="PF04479">
    <property type="entry name" value="RTA1"/>
    <property type="match status" value="1"/>
</dbReference>
<feature type="transmembrane region" description="Helical" evidence="5">
    <location>
        <begin position="117"/>
        <end position="138"/>
    </location>
</feature>
<keyword evidence="7" id="KW-1185">Reference proteome</keyword>
<feature type="transmembrane region" description="Helical" evidence="5">
    <location>
        <begin position="43"/>
        <end position="63"/>
    </location>
</feature>
<proteinExistence type="predicted"/>
<dbReference type="PANTHER" id="PTHR31465:SF35">
    <property type="entry name" value="RTA1 DOMAIN PROTEIN-RELATED"/>
    <property type="match status" value="1"/>
</dbReference>
<dbReference type="GeneID" id="39595695"/>
<comment type="subcellular location">
    <subcellularLocation>
        <location evidence="1">Membrane</location>
        <topology evidence="1">Multi-pass membrane protein</topology>
    </subcellularLocation>
</comment>
<feature type="transmembrane region" description="Helical" evidence="5">
    <location>
        <begin position="232"/>
        <end position="252"/>
    </location>
</feature>
<evidence type="ECO:0000313" key="6">
    <source>
        <dbReference type="EMBL" id="RWQ96124.1"/>
    </source>
</evidence>
<dbReference type="VEuPathDB" id="FungiDB:C8Q69DRAFT_233372"/>
<comment type="caution">
    <text evidence="6">The sequence shown here is derived from an EMBL/GenBank/DDBJ whole genome shotgun (WGS) entry which is preliminary data.</text>
</comment>
<name>A0A443HWL1_BYSSP</name>
<keyword evidence="2 5" id="KW-0812">Transmembrane</keyword>
<dbReference type="InterPro" id="IPR007568">
    <property type="entry name" value="RTA1"/>
</dbReference>